<evidence type="ECO:0000256" key="8">
    <source>
        <dbReference type="SAM" id="Phobius"/>
    </source>
</evidence>
<comment type="similarity">
    <text evidence="7">Belongs to the MPDU1 (TC 2.A.43.3) family.</text>
</comment>
<evidence type="ECO:0000256" key="1">
    <source>
        <dbReference type="ARBA" id="ARBA00004141"/>
    </source>
</evidence>
<dbReference type="GeneID" id="109394631"/>
<keyword evidence="5 8" id="KW-1133">Transmembrane helix</keyword>
<dbReference type="GO" id="GO:0016020">
    <property type="term" value="C:membrane"/>
    <property type="evidence" value="ECO:0007669"/>
    <property type="project" value="UniProtKB-SubCell"/>
</dbReference>
<organism evidence="9 10">
    <name type="scientific">Hipposideros armiger</name>
    <name type="common">Great Himalayan leaf-nosed bat</name>
    <dbReference type="NCBI Taxonomy" id="186990"/>
    <lineage>
        <taxon>Eukaryota</taxon>
        <taxon>Metazoa</taxon>
        <taxon>Chordata</taxon>
        <taxon>Craniata</taxon>
        <taxon>Vertebrata</taxon>
        <taxon>Euteleostomi</taxon>
        <taxon>Mammalia</taxon>
        <taxon>Eutheria</taxon>
        <taxon>Laurasiatheria</taxon>
        <taxon>Chiroptera</taxon>
        <taxon>Yinpterochiroptera</taxon>
        <taxon>Rhinolophoidea</taxon>
        <taxon>Hipposideridae</taxon>
        <taxon>Hipposideros</taxon>
    </lineage>
</organism>
<reference evidence="10" key="1">
    <citation type="submission" date="2025-08" db="UniProtKB">
        <authorList>
            <consortium name="RefSeq"/>
        </authorList>
    </citation>
    <scope>IDENTIFICATION</scope>
    <source>
        <tissue evidence="10">Muscle</tissue>
    </source>
</reference>
<evidence type="ECO:0000256" key="7">
    <source>
        <dbReference type="ARBA" id="ARBA00038475"/>
    </source>
</evidence>
<name>A0A8B7T8Q7_HIPAR</name>
<dbReference type="PANTHER" id="PTHR12226">
    <property type="entry name" value="MANNOSE-P-DOLICHOL UTILIZATION DEFECT 1 LEC35 -RELATED"/>
    <property type="match status" value="1"/>
</dbReference>
<dbReference type="OrthoDB" id="271506at2759"/>
<dbReference type="FunFam" id="1.20.1280.290:FF:000006">
    <property type="entry name" value="mannose-P-dolichol utilization defect 1 protein"/>
    <property type="match status" value="1"/>
</dbReference>
<dbReference type="RefSeq" id="XP_019520403.1">
    <property type="nucleotide sequence ID" value="XM_019664858.1"/>
</dbReference>
<keyword evidence="2" id="KW-0813">Transport</keyword>
<keyword evidence="4" id="KW-0677">Repeat</keyword>
<dbReference type="Pfam" id="PF04193">
    <property type="entry name" value="PQ-loop"/>
    <property type="match status" value="1"/>
</dbReference>
<accession>A0A8B7T8Q7</accession>
<keyword evidence="6 8" id="KW-0472">Membrane</keyword>
<evidence type="ECO:0000256" key="5">
    <source>
        <dbReference type="ARBA" id="ARBA00022989"/>
    </source>
</evidence>
<dbReference type="GO" id="GO:0009312">
    <property type="term" value="P:oligosaccharide biosynthetic process"/>
    <property type="evidence" value="ECO:0007669"/>
    <property type="project" value="TreeGrafter"/>
</dbReference>
<dbReference type="Gene3D" id="1.20.1280.290">
    <property type="match status" value="1"/>
</dbReference>
<evidence type="ECO:0000313" key="10">
    <source>
        <dbReference type="RefSeq" id="XP_019520403.1"/>
    </source>
</evidence>
<sequence length="239" mass="25945">MAAEADGPLKRVLVPILLPEKCYDQILVQWDLLHVPCLKILLSKGLGLGIVAGSLLVKLPQVFKILGAKSAEGLSVKSVMLELVALTGTMVYSIVNNFPFSSWGEALFLMLQTVTICFLVLLYRGQTVKAAPGSHQLPQRTHGPALSHHSLFAFWGLPGANLHLHSGNWRPTHGWNLCGLFLMQWPHCCPASLLLECRGAPQEEKGAVELSWLPESIPCFPSSTQPQGPSHLCQSAGVT</sequence>
<dbReference type="CTD" id="9526"/>
<evidence type="ECO:0000256" key="3">
    <source>
        <dbReference type="ARBA" id="ARBA00022692"/>
    </source>
</evidence>
<dbReference type="Proteomes" id="UP000694851">
    <property type="component" value="Unplaced"/>
</dbReference>
<dbReference type="InterPro" id="IPR006603">
    <property type="entry name" value="PQ-loop_rpt"/>
</dbReference>
<evidence type="ECO:0000313" key="9">
    <source>
        <dbReference type="Proteomes" id="UP000694851"/>
    </source>
</evidence>
<evidence type="ECO:0000256" key="6">
    <source>
        <dbReference type="ARBA" id="ARBA00023136"/>
    </source>
</evidence>
<protein>
    <submittedName>
        <fullName evidence="10">Mannose-P-dolichol utilization defect 1 protein isoform X4</fullName>
    </submittedName>
</protein>
<dbReference type="PANTHER" id="PTHR12226:SF2">
    <property type="entry name" value="MANNOSE-P-DOLICHOL UTILIZATION DEFECT 1 PROTEIN"/>
    <property type="match status" value="1"/>
</dbReference>
<feature type="transmembrane region" description="Helical" evidence="8">
    <location>
        <begin position="79"/>
        <end position="100"/>
    </location>
</feature>
<evidence type="ECO:0000256" key="2">
    <source>
        <dbReference type="ARBA" id="ARBA00022448"/>
    </source>
</evidence>
<dbReference type="SMART" id="SM00679">
    <property type="entry name" value="CTNS"/>
    <property type="match status" value="1"/>
</dbReference>
<proteinExistence type="inferred from homology"/>
<comment type="subcellular location">
    <subcellularLocation>
        <location evidence="1">Membrane</location>
        <topology evidence="1">Multi-pass membrane protein</topology>
    </subcellularLocation>
</comment>
<gene>
    <name evidence="10" type="primary">MPDU1</name>
</gene>
<dbReference type="InterPro" id="IPR016817">
    <property type="entry name" value="MannP-dilichol_defect-1"/>
</dbReference>
<evidence type="ECO:0000256" key="4">
    <source>
        <dbReference type="ARBA" id="ARBA00022737"/>
    </source>
</evidence>
<feature type="transmembrane region" description="Helical" evidence="8">
    <location>
        <begin position="106"/>
        <end position="123"/>
    </location>
</feature>
<keyword evidence="9" id="KW-1185">Reference proteome</keyword>
<dbReference type="AlphaFoldDB" id="A0A8B7T8Q7"/>
<keyword evidence="3 8" id="KW-0812">Transmembrane</keyword>